<dbReference type="EMBL" id="BSOH01000017">
    <property type="protein sequence ID" value="GLR18236.1"/>
    <property type="molecule type" value="Genomic_DNA"/>
</dbReference>
<dbReference type="PROSITE" id="PS50878">
    <property type="entry name" value="RT_POL"/>
    <property type="match status" value="1"/>
</dbReference>
<evidence type="ECO:0000313" key="4">
    <source>
        <dbReference type="Proteomes" id="UP001156666"/>
    </source>
</evidence>
<dbReference type="CDD" id="cd01651">
    <property type="entry name" value="RT_G2_intron"/>
    <property type="match status" value="1"/>
</dbReference>
<dbReference type="GO" id="GO:0003964">
    <property type="term" value="F:RNA-directed DNA polymerase activity"/>
    <property type="evidence" value="ECO:0007669"/>
    <property type="project" value="UniProtKB-KW"/>
</dbReference>
<dbReference type="PANTHER" id="PTHR34047">
    <property type="entry name" value="NUCLEAR INTRON MATURASE 1, MITOCHONDRIAL-RELATED"/>
    <property type="match status" value="1"/>
</dbReference>
<organism evidence="3 4">
    <name type="scientific">Portibacter lacus</name>
    <dbReference type="NCBI Taxonomy" id="1099794"/>
    <lineage>
        <taxon>Bacteria</taxon>
        <taxon>Pseudomonadati</taxon>
        <taxon>Bacteroidota</taxon>
        <taxon>Saprospiria</taxon>
        <taxon>Saprospirales</taxon>
        <taxon>Haliscomenobacteraceae</taxon>
        <taxon>Portibacter</taxon>
    </lineage>
</organism>
<keyword evidence="3" id="KW-0548">Nucleotidyltransferase</keyword>
<sequence length="465" mass="54654">MLVVVFDVYLKVRLAKGHTGLLVYRISQPKLLGKMNLFETEFLRGKSQPITTEMVEMAYRKVKSNGGAAGVDGKDMSYMNAHKTGELYKLWNRMASGSYYPKEVRAVEIPKPDGSTRMLGIPTILDRTAQQVATAVIEPIMEKVFHIDSYGYRPKRSAHEALKRCQQRCHEYRWVIDMDIKGFFDNIDHELMMQVLRHYIKEEWIIMYVERWLKVSTIDKDGNVIKRTKGTPQGGVISPILANMFLHVVFDAWMEKHYANTKYGTIRWERYADDIIVHCKNETEARYIKNRIKERMAECKLELHPKKTKIVYCKQSNRRGGYKDNCFDFLGFTFKPGSVYGKDAEGKGQRWLGYVTSISRKASKRLVTQIMKWKIHRATGAELADLASQKAPIIQGWINYYGRFRLYCMHSVFKALNIRLIRWVMCKYKRFRRRMFQARQFLIEISKAYPNLFVHWRYGFTPDQF</sequence>
<name>A0AA37WDW2_9BACT</name>
<gene>
    <name evidence="3" type="primary">ltrA</name>
    <name evidence="3" type="ORF">GCM10007940_28510</name>
</gene>
<dbReference type="InterPro" id="IPR000477">
    <property type="entry name" value="RT_dom"/>
</dbReference>
<dbReference type="InterPro" id="IPR030931">
    <property type="entry name" value="Group_II_RT_mat"/>
</dbReference>
<feature type="domain" description="Reverse transcriptase" evidence="2">
    <location>
        <begin position="90"/>
        <end position="334"/>
    </location>
</feature>
<accession>A0AA37WDW2</accession>
<dbReference type="Pfam" id="PF08388">
    <property type="entry name" value="GIIM"/>
    <property type="match status" value="1"/>
</dbReference>
<dbReference type="Gene3D" id="3.30.70.270">
    <property type="match status" value="1"/>
</dbReference>
<protein>
    <submittedName>
        <fullName evidence="3">Group II intron reverse transcriptase/maturase</fullName>
    </submittedName>
</protein>
<comment type="similarity">
    <text evidence="1">Belongs to the bacterial reverse transcriptase family.</text>
</comment>
<reference evidence="3" key="1">
    <citation type="journal article" date="2014" name="Int. J. Syst. Evol. Microbiol.">
        <title>Complete genome sequence of Corynebacterium casei LMG S-19264T (=DSM 44701T), isolated from a smear-ripened cheese.</title>
        <authorList>
            <consortium name="US DOE Joint Genome Institute (JGI-PGF)"/>
            <person name="Walter F."/>
            <person name="Albersmeier A."/>
            <person name="Kalinowski J."/>
            <person name="Ruckert C."/>
        </authorList>
    </citation>
    <scope>NUCLEOTIDE SEQUENCE</scope>
    <source>
        <strain evidence="3">NBRC 108769</strain>
    </source>
</reference>
<dbReference type="RefSeq" id="WP_235295600.1">
    <property type="nucleotide sequence ID" value="NZ_BSOH01000017.1"/>
</dbReference>
<dbReference type="InterPro" id="IPR013597">
    <property type="entry name" value="Mat_intron_G2"/>
</dbReference>
<dbReference type="Pfam" id="PF00078">
    <property type="entry name" value="RVT_1"/>
    <property type="match status" value="1"/>
</dbReference>
<reference evidence="3" key="2">
    <citation type="submission" date="2023-01" db="EMBL/GenBank/DDBJ databases">
        <title>Draft genome sequence of Portibacter lacus strain NBRC 108769.</title>
        <authorList>
            <person name="Sun Q."/>
            <person name="Mori K."/>
        </authorList>
    </citation>
    <scope>NUCLEOTIDE SEQUENCE</scope>
    <source>
        <strain evidence="3">NBRC 108769</strain>
    </source>
</reference>
<dbReference type="InterPro" id="IPR051083">
    <property type="entry name" value="GrpII_Intron_Splice-Mob/Def"/>
</dbReference>
<dbReference type="InterPro" id="IPR043502">
    <property type="entry name" value="DNA/RNA_pol_sf"/>
</dbReference>
<dbReference type="InterPro" id="IPR043128">
    <property type="entry name" value="Rev_trsase/Diguanyl_cyclase"/>
</dbReference>
<proteinExistence type="inferred from homology"/>
<dbReference type="NCBIfam" id="TIGR04416">
    <property type="entry name" value="group_II_RT_mat"/>
    <property type="match status" value="1"/>
</dbReference>
<dbReference type="AlphaFoldDB" id="A0AA37WDW2"/>
<comment type="caution">
    <text evidence="3">The sequence shown here is derived from an EMBL/GenBank/DDBJ whole genome shotgun (WGS) entry which is preliminary data.</text>
</comment>
<evidence type="ECO:0000259" key="2">
    <source>
        <dbReference type="PROSITE" id="PS50878"/>
    </source>
</evidence>
<keyword evidence="3" id="KW-0695">RNA-directed DNA polymerase</keyword>
<keyword evidence="3" id="KW-0808">Transferase</keyword>
<keyword evidence="4" id="KW-1185">Reference proteome</keyword>
<evidence type="ECO:0000313" key="3">
    <source>
        <dbReference type="EMBL" id="GLR18236.1"/>
    </source>
</evidence>
<dbReference type="SUPFAM" id="SSF56672">
    <property type="entry name" value="DNA/RNA polymerases"/>
    <property type="match status" value="1"/>
</dbReference>
<evidence type="ECO:0000256" key="1">
    <source>
        <dbReference type="ARBA" id="ARBA00034120"/>
    </source>
</evidence>
<dbReference type="PANTHER" id="PTHR34047:SF3">
    <property type="entry name" value="BLR2052 PROTEIN"/>
    <property type="match status" value="1"/>
</dbReference>
<dbReference type="Proteomes" id="UP001156666">
    <property type="component" value="Unassembled WGS sequence"/>
</dbReference>